<dbReference type="EMBL" id="JAYMYY010000005">
    <property type="protein sequence ID" value="MEO3991626.1"/>
    <property type="molecule type" value="Genomic_DNA"/>
</dbReference>
<reference evidence="1 2" key="1">
    <citation type="submission" date="2024-01" db="EMBL/GenBank/DDBJ databases">
        <title>Pseudocitrobacter sp. Endophytic strain Cyp-38L.</title>
        <authorList>
            <person name="Amer M.A."/>
            <person name="Hamed S.M."/>
        </authorList>
    </citation>
    <scope>NUCLEOTIDE SEQUENCE [LARGE SCALE GENOMIC DNA]</scope>
    <source>
        <strain evidence="1 2">Cyp38S</strain>
    </source>
</reference>
<dbReference type="Proteomes" id="UP001444146">
    <property type="component" value="Unassembled WGS sequence"/>
</dbReference>
<dbReference type="RefSeq" id="WP_347795913.1">
    <property type="nucleotide sequence ID" value="NZ_JAYMYY010000005.1"/>
</dbReference>
<keyword evidence="2" id="KW-1185">Reference proteome</keyword>
<protein>
    <submittedName>
        <fullName evidence="1">Uncharacterized protein</fullName>
    </submittedName>
</protein>
<comment type="caution">
    <text evidence="1">The sequence shown here is derived from an EMBL/GenBank/DDBJ whole genome shotgun (WGS) entry which is preliminary data.</text>
</comment>
<sequence length="158" mass="17543">MRSDALADRMLAAGRPDAYLDLFDQLVLDAAIHRLLNAPASTPGRELLHQLLLSPVHRCHQQVVRRLRQLAHPDSVVCVEQVLKNGFDYLAYTGLTSAEIATWFSRLLWAIGTPRAFALIRVQACSADEGIRTEMTRWLKRIAASETPQEKGDAVIGG</sequence>
<accession>A0ABV0HME8</accession>
<evidence type="ECO:0000313" key="2">
    <source>
        <dbReference type="Proteomes" id="UP001444146"/>
    </source>
</evidence>
<gene>
    <name evidence="1" type="ORF">VSR74_17615</name>
</gene>
<evidence type="ECO:0000313" key="1">
    <source>
        <dbReference type="EMBL" id="MEO3991626.1"/>
    </source>
</evidence>
<organism evidence="1 2">
    <name type="scientific">Pseudocitrobacter cyperus</name>
    <dbReference type="NCBI Taxonomy" id="3112843"/>
    <lineage>
        <taxon>Bacteria</taxon>
        <taxon>Pseudomonadati</taxon>
        <taxon>Pseudomonadota</taxon>
        <taxon>Gammaproteobacteria</taxon>
        <taxon>Enterobacterales</taxon>
        <taxon>Enterobacteriaceae</taxon>
        <taxon>Pseudocitrobacter</taxon>
    </lineage>
</organism>
<proteinExistence type="predicted"/>
<name>A0ABV0HME8_9ENTR</name>